<keyword evidence="2" id="KW-1185">Reference proteome</keyword>
<proteinExistence type="predicted"/>
<evidence type="ECO:0000313" key="1">
    <source>
        <dbReference type="EMBL" id="GJT52222.1"/>
    </source>
</evidence>
<reference evidence="1" key="1">
    <citation type="journal article" date="2022" name="Int. J. Mol. Sci.">
        <title>Draft Genome of Tanacetum Coccineum: Genomic Comparison of Closely Related Tanacetum-Family Plants.</title>
        <authorList>
            <person name="Yamashiro T."/>
            <person name="Shiraishi A."/>
            <person name="Nakayama K."/>
            <person name="Satake H."/>
        </authorList>
    </citation>
    <scope>NUCLEOTIDE SEQUENCE</scope>
</reference>
<evidence type="ECO:0000313" key="2">
    <source>
        <dbReference type="Proteomes" id="UP001151760"/>
    </source>
</evidence>
<accession>A0ABQ5EN83</accession>
<dbReference type="Proteomes" id="UP001151760">
    <property type="component" value="Unassembled WGS sequence"/>
</dbReference>
<dbReference type="EMBL" id="BQNB010016475">
    <property type="protein sequence ID" value="GJT52222.1"/>
    <property type="molecule type" value="Genomic_DNA"/>
</dbReference>
<protein>
    <submittedName>
        <fullName evidence="1">Uncharacterized protein</fullName>
    </submittedName>
</protein>
<reference evidence="1" key="2">
    <citation type="submission" date="2022-01" db="EMBL/GenBank/DDBJ databases">
        <authorList>
            <person name="Yamashiro T."/>
            <person name="Shiraishi A."/>
            <person name="Satake H."/>
            <person name="Nakayama K."/>
        </authorList>
    </citation>
    <scope>NUCLEOTIDE SEQUENCE</scope>
</reference>
<organism evidence="1 2">
    <name type="scientific">Tanacetum coccineum</name>
    <dbReference type="NCBI Taxonomy" id="301880"/>
    <lineage>
        <taxon>Eukaryota</taxon>
        <taxon>Viridiplantae</taxon>
        <taxon>Streptophyta</taxon>
        <taxon>Embryophyta</taxon>
        <taxon>Tracheophyta</taxon>
        <taxon>Spermatophyta</taxon>
        <taxon>Magnoliopsida</taxon>
        <taxon>eudicotyledons</taxon>
        <taxon>Gunneridae</taxon>
        <taxon>Pentapetalae</taxon>
        <taxon>asterids</taxon>
        <taxon>campanulids</taxon>
        <taxon>Asterales</taxon>
        <taxon>Asteraceae</taxon>
        <taxon>Asteroideae</taxon>
        <taxon>Anthemideae</taxon>
        <taxon>Anthemidinae</taxon>
        <taxon>Tanacetum</taxon>
    </lineage>
</organism>
<name>A0ABQ5EN83_9ASTR</name>
<gene>
    <name evidence="1" type="ORF">Tco_0978379</name>
</gene>
<comment type="caution">
    <text evidence="1">The sequence shown here is derived from an EMBL/GenBank/DDBJ whole genome shotgun (WGS) entry which is preliminary data.</text>
</comment>
<sequence>MFALESNQQISVAAKLAASLEVLLRRPVRGELEQQQFSELSSIIHSVSYFLFDRWCEEDVHHVFFRCSFTAVLQRVVPMWDLDWQDWSSFSKWYSGFLLYLSSKVKSY</sequence>